<dbReference type="RefSeq" id="WP_088650109.1">
    <property type="nucleotide sequence ID" value="NZ_AQQR01000004.1"/>
</dbReference>
<accession>A0A225NIG3</accession>
<sequence>MAEDLSPGSIRIETDDFLLYLAREPLEDGISRTFQLETEEFQFFIMNERSDDGIMGSFRIATERFEFGRSWDRDLPVFRPGSDDTPNFVEDFGLFDLG</sequence>
<evidence type="ECO:0000313" key="2">
    <source>
        <dbReference type="Proteomes" id="UP000215377"/>
    </source>
</evidence>
<evidence type="ECO:0000313" key="1">
    <source>
        <dbReference type="EMBL" id="OWU73400.1"/>
    </source>
</evidence>
<reference evidence="1 2" key="1">
    <citation type="submission" date="2013-04" db="EMBL/GenBank/DDBJ databases">
        <title>Oceanicola sp. 22II1-22F33 Genome Sequencing.</title>
        <authorList>
            <person name="Lai Q."/>
            <person name="Li G."/>
            <person name="Shao Z."/>
        </authorList>
    </citation>
    <scope>NUCLEOTIDE SEQUENCE [LARGE SCALE GENOMIC DNA]</scope>
    <source>
        <strain evidence="1 2">22II1-22F33</strain>
    </source>
</reference>
<organism evidence="1 2">
    <name type="scientific">Marinibacterium profundimaris</name>
    <dbReference type="NCBI Taxonomy" id="1679460"/>
    <lineage>
        <taxon>Bacteria</taxon>
        <taxon>Pseudomonadati</taxon>
        <taxon>Pseudomonadota</taxon>
        <taxon>Alphaproteobacteria</taxon>
        <taxon>Rhodobacterales</taxon>
        <taxon>Paracoccaceae</taxon>
        <taxon>Marinibacterium</taxon>
    </lineage>
</organism>
<dbReference type="Proteomes" id="UP000215377">
    <property type="component" value="Unassembled WGS sequence"/>
</dbReference>
<keyword evidence="2" id="KW-1185">Reference proteome</keyword>
<name>A0A225NIG3_9RHOB</name>
<gene>
    <name evidence="1" type="ORF">ATO3_11985</name>
</gene>
<protein>
    <submittedName>
        <fullName evidence="1">Uncharacterized protein</fullName>
    </submittedName>
</protein>
<proteinExistence type="predicted"/>
<dbReference type="AlphaFoldDB" id="A0A225NIG3"/>
<comment type="caution">
    <text evidence="1">The sequence shown here is derived from an EMBL/GenBank/DDBJ whole genome shotgun (WGS) entry which is preliminary data.</text>
</comment>
<dbReference type="EMBL" id="AQQR01000004">
    <property type="protein sequence ID" value="OWU73400.1"/>
    <property type="molecule type" value="Genomic_DNA"/>
</dbReference>